<name>A0A667X566_9TELE</name>
<dbReference type="PANTHER" id="PTHR41404">
    <property type="entry name" value="SHIELDIN COMPLEX SUBUNIT 3"/>
    <property type="match status" value="1"/>
</dbReference>
<evidence type="ECO:0000256" key="1">
    <source>
        <dbReference type="SAM" id="MobiDB-lite"/>
    </source>
</evidence>
<feature type="compositionally biased region" description="Basic and acidic residues" evidence="1">
    <location>
        <begin position="124"/>
        <end position="136"/>
    </location>
</feature>
<dbReference type="GO" id="GO:0045830">
    <property type="term" value="P:positive regulation of isotype switching"/>
    <property type="evidence" value="ECO:0007669"/>
    <property type="project" value="TreeGrafter"/>
</dbReference>
<dbReference type="GeneTree" id="ENSGT00530000065159"/>
<feature type="compositionally biased region" description="Basic and acidic residues" evidence="1">
    <location>
        <begin position="97"/>
        <end position="109"/>
    </location>
</feature>
<dbReference type="OrthoDB" id="5963356at2759"/>
<proteinExistence type="predicted"/>
<dbReference type="Proteomes" id="UP000472263">
    <property type="component" value="Chromosome 9"/>
</dbReference>
<evidence type="ECO:0000313" key="3">
    <source>
        <dbReference type="Proteomes" id="UP000472263"/>
    </source>
</evidence>
<keyword evidence="3" id="KW-1185">Reference proteome</keyword>
<dbReference type="GO" id="GO:2001034">
    <property type="term" value="P:positive regulation of double-strand break repair via nonhomologous end joining"/>
    <property type="evidence" value="ECO:0007669"/>
    <property type="project" value="TreeGrafter"/>
</dbReference>
<feature type="region of interest" description="Disordered" evidence="1">
    <location>
        <begin position="71"/>
        <end position="182"/>
    </location>
</feature>
<dbReference type="InParanoid" id="A0A667X566"/>
<evidence type="ECO:0000313" key="2">
    <source>
        <dbReference type="Ensembl" id="ENSMMDP00005012980.1"/>
    </source>
</evidence>
<dbReference type="GeneID" id="115364882"/>
<reference evidence="2" key="3">
    <citation type="submission" date="2025-09" db="UniProtKB">
        <authorList>
            <consortium name="Ensembl"/>
        </authorList>
    </citation>
    <scope>IDENTIFICATION</scope>
</reference>
<dbReference type="PANTHER" id="PTHR41404:SF1">
    <property type="entry name" value="SHIELDIN COMPLEX SUBUNIT 3"/>
    <property type="match status" value="1"/>
</dbReference>
<dbReference type="Ensembl" id="ENSMMDT00005013351.1">
    <property type="protein sequence ID" value="ENSMMDP00005012980.1"/>
    <property type="gene ID" value="ENSMMDG00005006802.1"/>
</dbReference>
<dbReference type="GO" id="GO:2000042">
    <property type="term" value="P:negative regulation of double-strand break repair via homologous recombination"/>
    <property type="evidence" value="ECO:0007669"/>
    <property type="project" value="TreeGrafter"/>
</dbReference>
<organism evidence="2 3">
    <name type="scientific">Myripristis murdjan</name>
    <name type="common">pinecone soldierfish</name>
    <dbReference type="NCBI Taxonomy" id="586833"/>
    <lineage>
        <taxon>Eukaryota</taxon>
        <taxon>Metazoa</taxon>
        <taxon>Chordata</taxon>
        <taxon>Craniata</taxon>
        <taxon>Vertebrata</taxon>
        <taxon>Euteleostomi</taxon>
        <taxon>Actinopterygii</taxon>
        <taxon>Neopterygii</taxon>
        <taxon>Teleostei</taxon>
        <taxon>Neoteleostei</taxon>
        <taxon>Acanthomorphata</taxon>
        <taxon>Holocentriformes</taxon>
        <taxon>Holocentridae</taxon>
        <taxon>Myripristis</taxon>
    </lineage>
</organism>
<accession>A0A667X566</accession>
<sequence length="303" mass="33276">MEDVVLHHRPDSASGLRCLLDTTQKLLEPFPRRTPPTFTPWFPPSADRRLPIRPGRAAPVITAAIIQETAAEAQTPRGSSVCERAAAPVGWTPQTAGRDDRLACERRPEPAATKPPEEDEEPELRDVHLVTDRPARPDPQAETLKKPNRPAPAAALSGRAASAKSSPEKQPQKDGGDAGGRRSWSVLAQKGTAAWSSVSLSSHFLGTVCKHRLHLHQRAKWVISQHNCGASRDIEQVWRAVSRAIRSCRLPTCNGNIQRSQAEIWLFCDLLYSELVGTFLKDELRLAGSISLSVHKLGNIFSL</sequence>
<dbReference type="AlphaFoldDB" id="A0A667X566"/>
<gene>
    <name evidence="2" type="primary">shld3</name>
</gene>
<feature type="compositionally biased region" description="Basic and acidic residues" evidence="1">
    <location>
        <begin position="166"/>
        <end position="180"/>
    </location>
</feature>
<reference evidence="2" key="2">
    <citation type="submission" date="2025-08" db="UniProtKB">
        <authorList>
            <consortium name="Ensembl"/>
        </authorList>
    </citation>
    <scope>IDENTIFICATION</scope>
</reference>
<dbReference type="RefSeq" id="XP_029915408.1">
    <property type="nucleotide sequence ID" value="XM_030059548.1"/>
</dbReference>
<protein>
    <submittedName>
        <fullName evidence="2">Zgc:101664</fullName>
    </submittedName>
</protein>
<feature type="compositionally biased region" description="Low complexity" evidence="1">
    <location>
        <begin position="151"/>
        <end position="165"/>
    </location>
</feature>
<dbReference type="InterPro" id="IPR039996">
    <property type="entry name" value="Shieldin_RINN1"/>
</dbReference>
<dbReference type="RefSeq" id="XP_029915407.1">
    <property type="nucleotide sequence ID" value="XM_030059547.1"/>
</dbReference>
<reference evidence="2" key="1">
    <citation type="submission" date="2019-06" db="EMBL/GenBank/DDBJ databases">
        <authorList>
            <consortium name="Wellcome Sanger Institute Data Sharing"/>
        </authorList>
    </citation>
    <scope>NUCLEOTIDE SEQUENCE [LARGE SCALE GENOMIC DNA]</scope>
</reference>